<gene>
    <name evidence="10" type="ORF">CC1G_09037</name>
</gene>
<evidence type="ECO:0000256" key="1">
    <source>
        <dbReference type="ARBA" id="ARBA00004609"/>
    </source>
</evidence>
<dbReference type="KEGG" id="cci:CC1G_09037"/>
<keyword evidence="6" id="KW-0325">Glycoprotein</keyword>
<name>A8N9K2_COPC7</name>
<feature type="region of interest" description="Disordered" evidence="8">
    <location>
        <begin position="190"/>
        <end position="223"/>
    </location>
</feature>
<dbReference type="VEuPathDB" id="FungiDB:CC1G_09037"/>
<dbReference type="Pfam" id="PF20238">
    <property type="entry name" value="BIM1-like_dom"/>
    <property type="match status" value="1"/>
</dbReference>
<feature type="domain" description="Copper acquisition factor BIM1-like" evidence="9">
    <location>
        <begin position="51"/>
        <end position="199"/>
    </location>
</feature>
<evidence type="ECO:0000256" key="7">
    <source>
        <dbReference type="ARBA" id="ARBA00023288"/>
    </source>
</evidence>
<dbReference type="InterPro" id="IPR046530">
    <property type="entry name" value="BIM1-like_dom"/>
</dbReference>
<evidence type="ECO:0000256" key="2">
    <source>
        <dbReference type="ARBA" id="ARBA00022475"/>
    </source>
</evidence>
<dbReference type="EMBL" id="AACS02000007">
    <property type="protein sequence ID" value="EAU90355.1"/>
    <property type="molecule type" value="Genomic_DNA"/>
</dbReference>
<evidence type="ECO:0000256" key="5">
    <source>
        <dbReference type="ARBA" id="ARBA00023136"/>
    </source>
</evidence>
<evidence type="ECO:0000256" key="3">
    <source>
        <dbReference type="ARBA" id="ARBA00022622"/>
    </source>
</evidence>
<dbReference type="GeneID" id="6007979"/>
<dbReference type="GO" id="GO:0005886">
    <property type="term" value="C:plasma membrane"/>
    <property type="evidence" value="ECO:0007669"/>
    <property type="project" value="UniProtKB-SubCell"/>
</dbReference>
<dbReference type="STRING" id="240176.A8N9K2"/>
<keyword evidence="4" id="KW-0732">Signal</keyword>
<dbReference type="SMR" id="A8N9K2"/>
<feature type="compositionally biased region" description="Basic and acidic residues" evidence="8">
    <location>
        <begin position="201"/>
        <end position="211"/>
    </location>
</feature>
<dbReference type="GO" id="GO:0098552">
    <property type="term" value="C:side of membrane"/>
    <property type="evidence" value="ECO:0007669"/>
    <property type="project" value="UniProtKB-KW"/>
</dbReference>
<dbReference type="CDD" id="cd21176">
    <property type="entry name" value="LPMO_auxiliary-like"/>
    <property type="match status" value="1"/>
</dbReference>
<dbReference type="OMA" id="FCFHANA"/>
<evidence type="ECO:0000256" key="8">
    <source>
        <dbReference type="SAM" id="MobiDB-lite"/>
    </source>
</evidence>
<organism evidence="10 11">
    <name type="scientific">Coprinopsis cinerea (strain Okayama-7 / 130 / ATCC MYA-4618 / FGSC 9003)</name>
    <name type="common">Inky cap fungus</name>
    <name type="synonym">Hormographiella aspergillata</name>
    <dbReference type="NCBI Taxonomy" id="240176"/>
    <lineage>
        <taxon>Eukaryota</taxon>
        <taxon>Fungi</taxon>
        <taxon>Dikarya</taxon>
        <taxon>Basidiomycota</taxon>
        <taxon>Agaricomycotina</taxon>
        <taxon>Agaricomycetes</taxon>
        <taxon>Agaricomycetidae</taxon>
        <taxon>Agaricales</taxon>
        <taxon>Agaricineae</taxon>
        <taxon>Psathyrellaceae</taxon>
        <taxon>Coprinopsis</taxon>
    </lineage>
</organism>
<accession>A8N9K2</accession>
<keyword evidence="11" id="KW-1185">Reference proteome</keyword>
<dbReference type="OrthoDB" id="2146436at2759"/>
<keyword evidence="3" id="KW-0336">GPI-anchor</keyword>
<evidence type="ECO:0000256" key="6">
    <source>
        <dbReference type="ARBA" id="ARBA00023180"/>
    </source>
</evidence>
<keyword evidence="5" id="KW-0472">Membrane</keyword>
<evidence type="ECO:0000313" key="10">
    <source>
        <dbReference type="EMBL" id="EAU90355.1"/>
    </source>
</evidence>
<keyword evidence="7" id="KW-0449">Lipoprotein</keyword>
<keyword evidence="2" id="KW-1003">Cell membrane</keyword>
<proteinExistence type="predicted"/>
<dbReference type="PANTHER" id="PTHR34992">
    <property type="entry name" value="HYPHAL ANASTAMOSIS-7 PROTEIN"/>
    <property type="match status" value="1"/>
</dbReference>
<evidence type="ECO:0000256" key="4">
    <source>
        <dbReference type="ARBA" id="ARBA00022729"/>
    </source>
</evidence>
<comment type="caution">
    <text evidence="10">The sequence shown here is derived from an EMBL/GenBank/DDBJ whole genome shotgun (WGS) entry which is preliminary data.</text>
</comment>
<dbReference type="InterPro" id="IPR046936">
    <property type="entry name" value="BIM1-like"/>
</dbReference>
<dbReference type="Proteomes" id="UP000001861">
    <property type="component" value="Unassembled WGS sequence"/>
</dbReference>
<protein>
    <recommendedName>
        <fullName evidence="9">Copper acquisition factor BIM1-like domain-containing protein</fullName>
    </recommendedName>
</protein>
<dbReference type="InParanoid" id="A8N9K2"/>
<dbReference type="eggNOG" id="ENOG502S92W">
    <property type="taxonomic scope" value="Eukaryota"/>
</dbReference>
<dbReference type="RefSeq" id="XP_001831508.1">
    <property type="nucleotide sequence ID" value="XM_001831456.1"/>
</dbReference>
<sequence length="250" mass="26895">MFLLFIAVVIPYKFSETLLEKPPFPTLPKCYTVRMFFSALTITALLALGANAHFKLLYPQPRGPYNSTQLGEFCGGYTNVTTNRTAFPLSGGFLNVQQSHEHWSANVLISTVPNPSSDDDFEVNGEPQYLLLEAHEHHPGNFCIPLDLESAGIAGLEDGANVTIQVNLFDKESSFYQCADLTLSSTATLDSNQCKNSTSGGHDHGDHSHGSDEEDPEDSGTRSSAEVAVVAWALCVGIVGALSAAAQQAL</sequence>
<evidence type="ECO:0000259" key="9">
    <source>
        <dbReference type="Pfam" id="PF20238"/>
    </source>
</evidence>
<dbReference type="AlphaFoldDB" id="A8N9K2"/>
<reference evidence="10 11" key="1">
    <citation type="journal article" date="2010" name="Proc. Natl. Acad. Sci. U.S.A.">
        <title>Insights into evolution of multicellular fungi from the assembled chromosomes of the mushroom Coprinopsis cinerea (Coprinus cinereus).</title>
        <authorList>
            <person name="Stajich J.E."/>
            <person name="Wilke S.K."/>
            <person name="Ahren D."/>
            <person name="Au C.H."/>
            <person name="Birren B.W."/>
            <person name="Borodovsky M."/>
            <person name="Burns C."/>
            <person name="Canback B."/>
            <person name="Casselton L.A."/>
            <person name="Cheng C.K."/>
            <person name="Deng J."/>
            <person name="Dietrich F.S."/>
            <person name="Fargo D.C."/>
            <person name="Farman M.L."/>
            <person name="Gathman A.C."/>
            <person name="Goldberg J."/>
            <person name="Guigo R."/>
            <person name="Hoegger P.J."/>
            <person name="Hooker J.B."/>
            <person name="Huggins A."/>
            <person name="James T.Y."/>
            <person name="Kamada T."/>
            <person name="Kilaru S."/>
            <person name="Kodira C."/>
            <person name="Kues U."/>
            <person name="Kupfer D."/>
            <person name="Kwan H.S."/>
            <person name="Lomsadze A."/>
            <person name="Li W."/>
            <person name="Lilly W.W."/>
            <person name="Ma L.J."/>
            <person name="Mackey A.J."/>
            <person name="Manning G."/>
            <person name="Martin F."/>
            <person name="Muraguchi H."/>
            <person name="Natvig D.O."/>
            <person name="Palmerini H."/>
            <person name="Ramesh M.A."/>
            <person name="Rehmeyer C.J."/>
            <person name="Roe B.A."/>
            <person name="Shenoy N."/>
            <person name="Stanke M."/>
            <person name="Ter-Hovhannisyan V."/>
            <person name="Tunlid A."/>
            <person name="Velagapudi R."/>
            <person name="Vision T.J."/>
            <person name="Zeng Q."/>
            <person name="Zolan M.E."/>
            <person name="Pukkila P.J."/>
        </authorList>
    </citation>
    <scope>NUCLEOTIDE SEQUENCE [LARGE SCALE GENOMIC DNA]</scope>
    <source>
        <strain evidence="11">Okayama-7 / 130 / ATCC MYA-4618 / FGSC 9003</strain>
    </source>
</reference>
<comment type="subcellular location">
    <subcellularLocation>
        <location evidence="1">Cell membrane</location>
        <topology evidence="1">Lipid-anchor</topology>
        <topology evidence="1">GPI-anchor</topology>
    </subcellularLocation>
</comment>
<evidence type="ECO:0000313" key="11">
    <source>
        <dbReference type="Proteomes" id="UP000001861"/>
    </source>
</evidence>